<dbReference type="EMBL" id="HG792016">
    <property type="protein sequence ID" value="CDM30332.1"/>
    <property type="molecule type" value="Genomic_DNA"/>
</dbReference>
<dbReference type="AlphaFoldDB" id="W6QLB2"/>
<organism evidence="1 2">
    <name type="scientific">Penicillium roqueforti (strain FM164)</name>
    <dbReference type="NCBI Taxonomy" id="1365484"/>
    <lineage>
        <taxon>Eukaryota</taxon>
        <taxon>Fungi</taxon>
        <taxon>Dikarya</taxon>
        <taxon>Ascomycota</taxon>
        <taxon>Pezizomycotina</taxon>
        <taxon>Eurotiomycetes</taxon>
        <taxon>Eurotiomycetidae</taxon>
        <taxon>Eurotiales</taxon>
        <taxon>Aspergillaceae</taxon>
        <taxon>Penicillium</taxon>
    </lineage>
</organism>
<accession>W6QLB2</accession>
<proteinExistence type="predicted"/>
<evidence type="ECO:0000313" key="1">
    <source>
        <dbReference type="EMBL" id="CDM30332.1"/>
    </source>
</evidence>
<keyword evidence="2" id="KW-1185">Reference proteome</keyword>
<gene>
    <name evidence="1" type="ORF">PROQFM164_S02g000481</name>
</gene>
<evidence type="ECO:0000313" key="2">
    <source>
        <dbReference type="Proteomes" id="UP000030686"/>
    </source>
</evidence>
<sequence>MRSCLNCAVIPSSTRPSSLHLADTYSPQFSDFHAMHPSPELLKYKVEVRLNREARAFIRGVK</sequence>
<reference evidence="1" key="1">
    <citation type="journal article" date="2014" name="Nat. Commun.">
        <title>Multiple recent horizontal transfers of a large genomic region in cheese making fungi.</title>
        <authorList>
            <person name="Cheeseman K."/>
            <person name="Ropars J."/>
            <person name="Renault P."/>
            <person name="Dupont J."/>
            <person name="Gouzy J."/>
            <person name="Branca A."/>
            <person name="Abraham A.L."/>
            <person name="Ceppi M."/>
            <person name="Conseiller E."/>
            <person name="Debuchy R."/>
            <person name="Malagnac F."/>
            <person name="Goarin A."/>
            <person name="Silar P."/>
            <person name="Lacoste S."/>
            <person name="Sallet E."/>
            <person name="Bensimon A."/>
            <person name="Giraud T."/>
            <person name="Brygoo Y."/>
        </authorList>
    </citation>
    <scope>NUCLEOTIDE SEQUENCE [LARGE SCALE GENOMIC DNA]</scope>
    <source>
        <strain evidence="1">FM164</strain>
    </source>
</reference>
<name>W6QLB2_PENRF</name>
<dbReference type="Proteomes" id="UP000030686">
    <property type="component" value="Unassembled WGS sequence"/>
</dbReference>
<protein>
    <submittedName>
        <fullName evidence="1">Genomic scaffold, ProqFM164S02</fullName>
    </submittedName>
</protein>